<organism evidence="2">
    <name type="scientific">Kitasatospora sp. CMC57</name>
    <dbReference type="NCBI Taxonomy" id="3231513"/>
    <lineage>
        <taxon>Bacteria</taxon>
        <taxon>Bacillati</taxon>
        <taxon>Actinomycetota</taxon>
        <taxon>Actinomycetes</taxon>
        <taxon>Kitasatosporales</taxon>
        <taxon>Streptomycetaceae</taxon>
        <taxon>Kitasatospora</taxon>
    </lineage>
</organism>
<feature type="region of interest" description="Disordered" evidence="1">
    <location>
        <begin position="38"/>
        <end position="72"/>
    </location>
</feature>
<dbReference type="AlphaFoldDB" id="A0AB33JQR4"/>
<gene>
    <name evidence="2" type="ORF">KCMC57_16800</name>
</gene>
<name>A0AB33JQR4_9ACTN</name>
<dbReference type="GO" id="GO:0003989">
    <property type="term" value="F:acetyl-CoA carboxylase activity"/>
    <property type="evidence" value="ECO:0007669"/>
    <property type="project" value="InterPro"/>
</dbReference>
<protein>
    <recommendedName>
        <fullName evidence="3">Acyl-CoA carboxylase subunit epsilon</fullName>
    </recommendedName>
</protein>
<dbReference type="Pfam" id="PF13822">
    <property type="entry name" value="ACC_epsilon"/>
    <property type="match status" value="1"/>
</dbReference>
<dbReference type="InterPro" id="IPR032716">
    <property type="entry name" value="ACC_epsilon"/>
</dbReference>
<reference evidence="2" key="1">
    <citation type="submission" date="2024-07" db="EMBL/GenBank/DDBJ databases">
        <title>Complete genome sequences of cellulolytic bacteria, Kitasatospora sp. CMC57 and Streptomyces sp. CMC78, isolated from Japanese agricultural soil.</title>
        <authorList>
            <person name="Hashimoto T."/>
            <person name="Ito M."/>
            <person name="Iwamoto M."/>
            <person name="Fukahori D."/>
            <person name="Shoda T."/>
            <person name="Sakoda M."/>
            <person name="Morohoshi T."/>
            <person name="Mitsuboshi M."/>
            <person name="Nishizawa T."/>
        </authorList>
    </citation>
    <scope>NUCLEOTIDE SEQUENCE</scope>
    <source>
        <strain evidence="2">CMC57</strain>
    </source>
</reference>
<dbReference type="GO" id="GO:0004658">
    <property type="term" value="F:propionyl-CoA carboxylase activity"/>
    <property type="evidence" value="ECO:0007669"/>
    <property type="project" value="InterPro"/>
</dbReference>
<proteinExistence type="predicted"/>
<accession>A0AB33JQR4</accession>
<evidence type="ECO:0000256" key="1">
    <source>
        <dbReference type="SAM" id="MobiDB-lite"/>
    </source>
</evidence>
<dbReference type="EMBL" id="AP035881">
    <property type="protein sequence ID" value="BFP45312.1"/>
    <property type="molecule type" value="Genomic_DNA"/>
</dbReference>
<evidence type="ECO:0000313" key="2">
    <source>
        <dbReference type="EMBL" id="BFP45312.1"/>
    </source>
</evidence>
<evidence type="ECO:0008006" key="3">
    <source>
        <dbReference type="Google" id="ProtNLM"/>
    </source>
</evidence>
<sequence>MMAQTQEVSQIAVVRGAPDPEELAAAVVALLALARRRSSAAGPAGRPHRGTGWEPEGFGAPGAWNTGSRSRS</sequence>